<feature type="domain" description="Thiolase C-terminal" evidence="1">
    <location>
        <begin position="253"/>
        <end position="401"/>
    </location>
</feature>
<dbReference type="SUPFAM" id="SSF53901">
    <property type="entry name" value="Thiolase-like"/>
    <property type="match status" value="2"/>
</dbReference>
<proteinExistence type="predicted"/>
<evidence type="ECO:0000259" key="1">
    <source>
        <dbReference type="Pfam" id="PF22691"/>
    </source>
</evidence>
<evidence type="ECO:0000313" key="2">
    <source>
        <dbReference type="EMBL" id="QES42205.1"/>
    </source>
</evidence>
<accession>A0A5P2CHI2</accession>
<dbReference type="Pfam" id="PF22691">
    <property type="entry name" value="Thiolase_C_1"/>
    <property type="match status" value="1"/>
</dbReference>
<gene>
    <name evidence="2" type="ORF">DEJ49_15480</name>
</gene>
<dbReference type="InterPro" id="IPR016039">
    <property type="entry name" value="Thiolase-like"/>
</dbReference>
<dbReference type="Gene3D" id="3.40.47.10">
    <property type="match status" value="1"/>
</dbReference>
<dbReference type="Proteomes" id="UP000324015">
    <property type="component" value="Chromosome"/>
</dbReference>
<dbReference type="PANTHER" id="PTHR42870:SF1">
    <property type="entry name" value="NON-SPECIFIC LIPID-TRANSFER PROTEIN-LIKE 2"/>
    <property type="match status" value="1"/>
</dbReference>
<dbReference type="InterPro" id="IPR002155">
    <property type="entry name" value="Thiolase"/>
</dbReference>
<dbReference type="RefSeq" id="WP_150184664.1">
    <property type="nucleotide sequence ID" value="NZ_CP029191.1"/>
</dbReference>
<dbReference type="EMBL" id="CP029191">
    <property type="protein sequence ID" value="QES42205.1"/>
    <property type="molecule type" value="Genomic_DNA"/>
</dbReference>
<dbReference type="AlphaFoldDB" id="A0A5P2CHI2"/>
<dbReference type="CDD" id="cd00829">
    <property type="entry name" value="SCP-x_thiolase"/>
    <property type="match status" value="1"/>
</dbReference>
<keyword evidence="2" id="KW-0808">Transferase</keyword>
<evidence type="ECO:0000313" key="3">
    <source>
        <dbReference type="Proteomes" id="UP000324015"/>
    </source>
</evidence>
<reference evidence="2 3" key="1">
    <citation type="submission" date="2018-05" db="EMBL/GenBank/DDBJ databases">
        <title>Streptomyces venezuelae.</title>
        <authorList>
            <person name="Kim W."/>
            <person name="Lee N."/>
            <person name="Cho B.-K."/>
        </authorList>
    </citation>
    <scope>NUCLEOTIDE SEQUENCE [LARGE SCALE GENOMIC DNA]</scope>
    <source>
        <strain evidence="2 3">ATCC 14585</strain>
    </source>
</reference>
<dbReference type="InterPro" id="IPR055140">
    <property type="entry name" value="Thiolase_C_2"/>
</dbReference>
<sequence>MSAATRSDSGSGSRSRSGRKVAVVGVALSDCGRVDEATPYALHAQAARRALADSGLSRDAIDGVASAGLGTLAPVEVAEYLGLRPRWVDSTSVGGATWEVMAAHATDAIAAGHADAVLLVYGSTARADIKAKRRTSNLSFGARGPLQFEVPYGHSLIAKYAMAARRHMHEYGTTLEQLASVAVQARANAATNPDAMFRTPITVDEVLDGPMIADPFTKLHCCIRSDGGCAVLLAAEEYVADCASEPVWVLGAGEHVSHTTMSEWDDFTVSPAAVSGRLAFERAGVTPDDIDVAEIYDAFTYMTLVTLEDLGFCEKGEGGPFVEKGRLLRDGGLPTNTDGGGLSAQHPGMRGLFLLVEAVRQLRGQAGDGQVRRPDGTLPELAVASGTGGWFCSSGTVVLGR</sequence>
<dbReference type="PIRSF" id="PIRSF000429">
    <property type="entry name" value="Ac-CoA_Ac_transf"/>
    <property type="match status" value="1"/>
</dbReference>
<dbReference type="PANTHER" id="PTHR42870">
    <property type="entry name" value="ACETYL-COA C-ACETYLTRANSFERASE"/>
    <property type="match status" value="1"/>
</dbReference>
<organism evidence="2 3">
    <name type="scientific">Streptomyces venezuelae</name>
    <dbReference type="NCBI Taxonomy" id="54571"/>
    <lineage>
        <taxon>Bacteria</taxon>
        <taxon>Bacillati</taxon>
        <taxon>Actinomycetota</taxon>
        <taxon>Actinomycetes</taxon>
        <taxon>Kitasatosporales</taxon>
        <taxon>Streptomycetaceae</taxon>
        <taxon>Streptomyces</taxon>
    </lineage>
</organism>
<name>A0A5P2CHI2_STRVZ</name>
<dbReference type="GO" id="GO:0016747">
    <property type="term" value="F:acyltransferase activity, transferring groups other than amino-acyl groups"/>
    <property type="evidence" value="ECO:0007669"/>
    <property type="project" value="InterPro"/>
</dbReference>
<protein>
    <submittedName>
        <fullName evidence="2">Acetyl-CoA acetyltransferase</fullName>
    </submittedName>
</protein>